<evidence type="ECO:0000313" key="2">
    <source>
        <dbReference type="EMBL" id="MFD2206240.1"/>
    </source>
</evidence>
<gene>
    <name evidence="2" type="ORF">ACFSKO_11470</name>
</gene>
<keyword evidence="1" id="KW-0812">Transmembrane</keyword>
<comment type="caution">
    <text evidence="2">The sequence shown here is derived from an EMBL/GenBank/DDBJ whole genome shotgun (WGS) entry which is preliminary data.</text>
</comment>
<name>A0ABW5BNC6_9PROT</name>
<protein>
    <recommendedName>
        <fullName evidence="4">DUF304 domain-containing protein</fullName>
    </recommendedName>
</protein>
<dbReference type="Proteomes" id="UP001597294">
    <property type="component" value="Unassembled WGS sequence"/>
</dbReference>
<keyword evidence="1" id="KW-1133">Transmembrane helix</keyword>
<evidence type="ECO:0000313" key="3">
    <source>
        <dbReference type="Proteomes" id="UP001597294"/>
    </source>
</evidence>
<feature type="transmembrane region" description="Helical" evidence="1">
    <location>
        <begin position="39"/>
        <end position="59"/>
    </location>
</feature>
<proteinExistence type="predicted"/>
<feature type="transmembrane region" description="Helical" evidence="1">
    <location>
        <begin position="65"/>
        <end position="85"/>
    </location>
</feature>
<keyword evidence="1" id="KW-0472">Membrane</keyword>
<reference evidence="3" key="1">
    <citation type="journal article" date="2019" name="Int. J. Syst. Evol. Microbiol.">
        <title>The Global Catalogue of Microorganisms (GCM) 10K type strain sequencing project: providing services to taxonomists for standard genome sequencing and annotation.</title>
        <authorList>
            <consortium name="The Broad Institute Genomics Platform"/>
            <consortium name="The Broad Institute Genome Sequencing Center for Infectious Disease"/>
            <person name="Wu L."/>
            <person name="Ma J."/>
        </authorList>
    </citation>
    <scope>NUCLEOTIDE SEQUENCE [LARGE SCALE GENOMIC DNA]</scope>
    <source>
        <strain evidence="3">CGMCC 4.7192</strain>
    </source>
</reference>
<dbReference type="EMBL" id="JBHUII010000004">
    <property type="protein sequence ID" value="MFD2206240.1"/>
    <property type="molecule type" value="Genomic_DNA"/>
</dbReference>
<evidence type="ECO:0008006" key="4">
    <source>
        <dbReference type="Google" id="ProtNLM"/>
    </source>
</evidence>
<evidence type="ECO:0000256" key="1">
    <source>
        <dbReference type="SAM" id="Phobius"/>
    </source>
</evidence>
<keyword evidence="3" id="KW-1185">Reference proteome</keyword>
<sequence>MKKNPLERAKEELLETETLIWADTPDINRRSQKKRKASIFGKLIILVVLLWMVGVIITSFSTGKIAGLALAFFGLPFLFLARKLVNKTKEAKIRATQTFYALTSNRLLIINDYKKKSVQSFDIHKLEFLERTEHTDGTGNILFAKKQITTVSSSNRKDAPSPKSVTHDVKIGFTDIREAKELEREIQKLIQLKEIIEN</sequence>
<dbReference type="RefSeq" id="WP_380251623.1">
    <property type="nucleotide sequence ID" value="NZ_JBHUII010000004.1"/>
</dbReference>
<organism evidence="2 3">
    <name type="scientific">Kiloniella antarctica</name>
    <dbReference type="NCBI Taxonomy" id="1550907"/>
    <lineage>
        <taxon>Bacteria</taxon>
        <taxon>Pseudomonadati</taxon>
        <taxon>Pseudomonadota</taxon>
        <taxon>Alphaproteobacteria</taxon>
        <taxon>Rhodospirillales</taxon>
        <taxon>Kiloniellaceae</taxon>
        <taxon>Kiloniella</taxon>
    </lineage>
</organism>
<accession>A0ABW5BNC6</accession>